<dbReference type="SUPFAM" id="SSF57938">
    <property type="entry name" value="DnaJ/Hsp40 cysteine-rich domain"/>
    <property type="match status" value="1"/>
</dbReference>
<protein>
    <recommendedName>
        <fullName evidence="3">Methionine aminopeptidase</fullName>
    </recommendedName>
</protein>
<dbReference type="EMBL" id="MLQQ01000001">
    <property type="protein sequence ID" value="OIJ15611.1"/>
    <property type="molecule type" value="Genomic_DNA"/>
</dbReference>
<accession>A0A1S2LSW3</accession>
<dbReference type="RefSeq" id="WP_071311536.1">
    <property type="nucleotide sequence ID" value="NZ_MLQQ01000001.1"/>
</dbReference>
<dbReference type="AlphaFoldDB" id="A0A1S2LSW3"/>
<keyword evidence="2" id="KW-1185">Reference proteome</keyword>
<dbReference type="InterPro" id="IPR036410">
    <property type="entry name" value="HSP_DnaJ_Cys-rich_dom_sf"/>
</dbReference>
<name>A0A1S2LSW3_9BACI</name>
<reference evidence="1 2" key="1">
    <citation type="submission" date="2016-10" db="EMBL/GenBank/DDBJ databases">
        <title>Draft genome sequences of four alkaliphilic bacteria belonging to the Anaerobacillus genus.</title>
        <authorList>
            <person name="Bassil N.M."/>
            <person name="Lloyd J.R."/>
        </authorList>
    </citation>
    <scope>NUCLEOTIDE SEQUENCE [LARGE SCALE GENOMIC DNA]</scope>
    <source>
        <strain evidence="1 2">DSM 15340</strain>
    </source>
</reference>
<sequence length="71" mass="8012">MGIIKAFLDWQSANYEKKVAKMKEQGLCPDCRGRGHSATAANAYVYLPSYHYRCYSCNGSGAFSDWENITH</sequence>
<evidence type="ECO:0008006" key="3">
    <source>
        <dbReference type="Google" id="ProtNLM"/>
    </source>
</evidence>
<comment type="caution">
    <text evidence="1">The sequence shown here is derived from an EMBL/GenBank/DDBJ whole genome shotgun (WGS) entry which is preliminary data.</text>
</comment>
<organism evidence="1 2">
    <name type="scientific">Anaerobacillus arseniciselenatis</name>
    <dbReference type="NCBI Taxonomy" id="85682"/>
    <lineage>
        <taxon>Bacteria</taxon>
        <taxon>Bacillati</taxon>
        <taxon>Bacillota</taxon>
        <taxon>Bacilli</taxon>
        <taxon>Bacillales</taxon>
        <taxon>Bacillaceae</taxon>
        <taxon>Anaerobacillus</taxon>
    </lineage>
</organism>
<evidence type="ECO:0000313" key="1">
    <source>
        <dbReference type="EMBL" id="OIJ15611.1"/>
    </source>
</evidence>
<gene>
    <name evidence="1" type="ORF">BKP35_01055</name>
</gene>
<proteinExistence type="predicted"/>
<dbReference type="OrthoDB" id="2882832at2"/>
<dbReference type="Proteomes" id="UP000180098">
    <property type="component" value="Unassembled WGS sequence"/>
</dbReference>
<evidence type="ECO:0000313" key="2">
    <source>
        <dbReference type="Proteomes" id="UP000180098"/>
    </source>
</evidence>